<feature type="compositionally biased region" description="Low complexity" evidence="1">
    <location>
        <begin position="1"/>
        <end position="13"/>
    </location>
</feature>
<dbReference type="SUPFAM" id="SSF54001">
    <property type="entry name" value="Cysteine proteinases"/>
    <property type="match status" value="1"/>
</dbReference>
<dbReference type="InterPro" id="IPR042488">
    <property type="entry name" value="Rad4_BHD3_sf"/>
</dbReference>
<reference evidence="4 5" key="1">
    <citation type="journal article" date="2023" name="Commun. Biol.">
        <title>Genome analysis of Parmales, the sister group of diatoms, reveals the evolutionary specialization of diatoms from phago-mixotrophs to photoautotrophs.</title>
        <authorList>
            <person name="Ban H."/>
            <person name="Sato S."/>
            <person name="Yoshikawa S."/>
            <person name="Yamada K."/>
            <person name="Nakamura Y."/>
            <person name="Ichinomiya M."/>
            <person name="Sato N."/>
            <person name="Blanc-Mathieu R."/>
            <person name="Endo H."/>
            <person name="Kuwata A."/>
            <person name="Ogata H."/>
        </authorList>
    </citation>
    <scope>NUCLEOTIDE SEQUENCE [LARGE SCALE GENOMIC DNA]</scope>
</reference>
<dbReference type="InterPro" id="IPR018328">
    <property type="entry name" value="Rad4_beta-hairpin_dom3"/>
</dbReference>
<name>A0ABQ6MLC7_9STRA</name>
<feature type="domain" description="Rad4 beta-hairpin" evidence="2">
    <location>
        <begin position="385"/>
        <end position="436"/>
    </location>
</feature>
<comment type="caution">
    <text evidence="4">The sequence shown here is derived from an EMBL/GenBank/DDBJ whole genome shotgun (WGS) entry which is preliminary data.</text>
</comment>
<dbReference type="Pfam" id="PF10405">
    <property type="entry name" value="BHD_3"/>
    <property type="match status" value="1"/>
</dbReference>
<dbReference type="Pfam" id="PF10403">
    <property type="entry name" value="BHD_1"/>
    <property type="match status" value="1"/>
</dbReference>
<evidence type="ECO:0000313" key="5">
    <source>
        <dbReference type="Proteomes" id="UP001165060"/>
    </source>
</evidence>
<feature type="compositionally biased region" description="Pro residues" evidence="1">
    <location>
        <begin position="14"/>
        <end position="24"/>
    </location>
</feature>
<protein>
    <submittedName>
        <fullName evidence="4">Uncharacterized protein</fullName>
    </submittedName>
</protein>
<dbReference type="SMART" id="SM01032">
    <property type="entry name" value="BHD_3"/>
    <property type="match status" value="1"/>
</dbReference>
<gene>
    <name evidence="4" type="ORF">TeGR_g7403</name>
</gene>
<dbReference type="InterPro" id="IPR004583">
    <property type="entry name" value="DNA_repair_Rad4"/>
</dbReference>
<organism evidence="4 5">
    <name type="scientific">Tetraparma gracilis</name>
    <dbReference type="NCBI Taxonomy" id="2962635"/>
    <lineage>
        <taxon>Eukaryota</taxon>
        <taxon>Sar</taxon>
        <taxon>Stramenopiles</taxon>
        <taxon>Ochrophyta</taxon>
        <taxon>Bolidophyceae</taxon>
        <taxon>Parmales</taxon>
        <taxon>Triparmaceae</taxon>
        <taxon>Tetraparma</taxon>
    </lineage>
</organism>
<dbReference type="PANTHER" id="PTHR12135">
    <property type="entry name" value="DNA REPAIR PROTEIN XP-C / RAD4"/>
    <property type="match status" value="1"/>
</dbReference>
<evidence type="ECO:0000259" key="2">
    <source>
        <dbReference type="SMART" id="SM01030"/>
    </source>
</evidence>
<dbReference type="InterPro" id="IPR018326">
    <property type="entry name" value="Rad4_beta-hairpin_dom1"/>
</dbReference>
<accession>A0ABQ6MLC7</accession>
<feature type="domain" description="Rad4 beta-hairpin" evidence="3">
    <location>
        <begin position="568"/>
        <end position="639"/>
    </location>
</feature>
<feature type="region of interest" description="Disordered" evidence="1">
    <location>
        <begin position="673"/>
        <end position="698"/>
    </location>
</feature>
<dbReference type="SMART" id="SM01030">
    <property type="entry name" value="BHD_1"/>
    <property type="match status" value="1"/>
</dbReference>
<dbReference type="Proteomes" id="UP001165060">
    <property type="component" value="Unassembled WGS sequence"/>
</dbReference>
<dbReference type="Gene3D" id="3.30.70.2460">
    <property type="entry name" value="Rad4, beta-hairpin domain BHD3"/>
    <property type="match status" value="1"/>
</dbReference>
<dbReference type="EMBL" id="BRYB01000335">
    <property type="protein sequence ID" value="GMI27941.1"/>
    <property type="molecule type" value="Genomic_DNA"/>
</dbReference>
<dbReference type="Gene3D" id="3.10.620.30">
    <property type="match status" value="1"/>
</dbReference>
<feature type="region of interest" description="Disordered" evidence="1">
    <location>
        <begin position="1"/>
        <end position="48"/>
    </location>
</feature>
<proteinExistence type="predicted"/>
<keyword evidence="5" id="KW-1185">Reference proteome</keyword>
<dbReference type="PANTHER" id="PTHR12135:SF0">
    <property type="entry name" value="DNA REPAIR PROTEIN COMPLEMENTING XP-C CELLS"/>
    <property type="match status" value="1"/>
</dbReference>
<evidence type="ECO:0000256" key="1">
    <source>
        <dbReference type="SAM" id="MobiDB-lite"/>
    </source>
</evidence>
<dbReference type="Gene3D" id="2.20.20.110">
    <property type="entry name" value="Rad4, beta-hairpin domain BHD1"/>
    <property type="match status" value="1"/>
</dbReference>
<feature type="region of interest" description="Disordered" evidence="1">
    <location>
        <begin position="71"/>
        <end position="91"/>
    </location>
</feature>
<evidence type="ECO:0000313" key="4">
    <source>
        <dbReference type="EMBL" id="GMI27941.1"/>
    </source>
</evidence>
<dbReference type="InterPro" id="IPR038765">
    <property type="entry name" value="Papain-like_cys_pep_sf"/>
</dbReference>
<sequence length="698" mass="74711">MNLSSRSSPSDADSPPPPKRPPPFAAFAADDDEGSVAWESGSSSSPSAPAPFAYLSLPSSPLALDLPPPPAAAAALPAAPAPPPKKKRRLARPAFAPSTLRAQRQLCAKFPHRAKAALSLHCASRLCWLASLLGLSQRASGALARARLLSLCAGGGLERELDARMAKLFDAPCEHATRAGVAFLQAWFAERLPLPSKRRPSRASPRLPPLARMLPVDPSALSVPALFCTVLRSLALRARLVAAVPAPSRADAGPFVVAGVAGTLLAALTDPGVRLSSGSWLHVDPARGLLGSPAAAEKLLAAAWREHPGKGEVPEEVRGHAQYVVAVEHDKEGEFVAAVDVTRRYARSWSVSESLRGEEAAWAGALAGLGGEGMAPKERAELEGAREKPPKTKGAFKDHPRYALGSQLLRDDVVRPGAKAQGVVGGERILLREDVSVARNKWKWLHEGRKVKKEEEGRPAKEVKKRPGLKKKGGSVFVGGEAGAKFDGKVGRIGGGAGGGAFEELKRGTTYLPSVAEQKSEAKQIERAEAEMEMQRKREEVGGEVEALYGIWQTDPWKPPAVGASDPIPVNEHGNVELKLLNPGLVHVHLRGGRFAKVCKSIGVPYAPCLTAFDFQSGRPVVEGVVVHERNRELAMDAHANWVRNEQDKFEVGIARKWRGFARRLLEGERLEKGWKSTGGNRGEFEDEEGAEEKGGEE</sequence>
<evidence type="ECO:0000259" key="3">
    <source>
        <dbReference type="SMART" id="SM01032"/>
    </source>
</evidence>